<feature type="domain" description="Helix-turn-helix" evidence="1">
    <location>
        <begin position="102"/>
        <end position="160"/>
    </location>
</feature>
<accession>A0A974C3B5</accession>
<evidence type="ECO:0000313" key="2">
    <source>
        <dbReference type="EMBL" id="OCT65924.1"/>
    </source>
</evidence>
<evidence type="ECO:0000313" key="3">
    <source>
        <dbReference type="Proteomes" id="UP000694892"/>
    </source>
</evidence>
<sequence length="326" mass="38017">MLEEHVQRHSIKLQILADEFVASCNTRPLTYLRYIDDIFIIWTASEKELLAFHQRFNQFHPTINLALNHSYSHINFLDTTIYIKNGTIQTSLYQKPTGRPAYLMWDSFHPHHIKKSIVFSQAPRYNWICSNLDDRNKLHSLLKTFVNQGYHPQIIDDQIHRETQIPRDTLLDYNEKKENNRVPIRPATHAPYRYLTKTNILPLLSYRQAPNLRKMIVRSALPKTTKADQVAIPNTQNVYTILDHYLCASSNVVYMITCTRCSTGGIYIGETGQKLCTRMNHHRHKINTKSCDTPVGQHFCSQNHSLQDMQVLILKGNFKTEGERKI</sequence>
<evidence type="ECO:0000259" key="1">
    <source>
        <dbReference type="Pfam" id="PF26215"/>
    </source>
</evidence>
<dbReference type="Pfam" id="PF26215">
    <property type="entry name" value="HTH_animal"/>
    <property type="match status" value="1"/>
</dbReference>
<protein>
    <recommendedName>
        <fullName evidence="1">Helix-turn-helix domain-containing protein</fullName>
    </recommendedName>
</protein>
<dbReference type="EMBL" id="CM004481">
    <property type="protein sequence ID" value="OCT65924.1"/>
    <property type="molecule type" value="Genomic_DNA"/>
</dbReference>
<reference evidence="3" key="1">
    <citation type="journal article" date="2016" name="Nature">
        <title>Genome evolution in the allotetraploid frog Xenopus laevis.</title>
        <authorList>
            <person name="Session A.M."/>
            <person name="Uno Y."/>
            <person name="Kwon T."/>
            <person name="Chapman J.A."/>
            <person name="Toyoda A."/>
            <person name="Takahashi S."/>
            <person name="Fukui A."/>
            <person name="Hikosaka A."/>
            <person name="Suzuki A."/>
            <person name="Kondo M."/>
            <person name="van Heeringen S.J."/>
            <person name="Quigley I."/>
            <person name="Heinz S."/>
            <person name="Ogino H."/>
            <person name="Ochi H."/>
            <person name="Hellsten U."/>
            <person name="Lyons J.B."/>
            <person name="Simakov O."/>
            <person name="Putnam N."/>
            <person name="Stites J."/>
            <person name="Kuroki Y."/>
            <person name="Tanaka T."/>
            <person name="Michiue T."/>
            <person name="Watanabe M."/>
            <person name="Bogdanovic O."/>
            <person name="Lister R."/>
            <person name="Georgiou G."/>
            <person name="Paranjpe S.S."/>
            <person name="van Kruijsbergen I."/>
            <person name="Shu S."/>
            <person name="Carlson J."/>
            <person name="Kinoshita T."/>
            <person name="Ohta Y."/>
            <person name="Mawaribuchi S."/>
            <person name="Jenkins J."/>
            <person name="Grimwood J."/>
            <person name="Schmutz J."/>
            <person name="Mitros T."/>
            <person name="Mozaffari S.V."/>
            <person name="Suzuki Y."/>
            <person name="Haramoto Y."/>
            <person name="Yamamoto T.S."/>
            <person name="Takagi C."/>
            <person name="Heald R."/>
            <person name="Miller K."/>
            <person name="Haudenschild C."/>
            <person name="Kitzman J."/>
            <person name="Nakayama T."/>
            <person name="Izutsu Y."/>
            <person name="Robert J."/>
            <person name="Fortriede J."/>
            <person name="Burns K."/>
            <person name="Lotay V."/>
            <person name="Karimi K."/>
            <person name="Yasuoka Y."/>
            <person name="Dichmann D.S."/>
            <person name="Flajnik M.F."/>
            <person name="Houston D.W."/>
            <person name="Shendure J."/>
            <person name="DuPasquier L."/>
            <person name="Vize P.D."/>
            <person name="Zorn A.M."/>
            <person name="Ito M."/>
            <person name="Marcotte E.M."/>
            <person name="Wallingford J.B."/>
            <person name="Ito Y."/>
            <person name="Asashima M."/>
            <person name="Ueno N."/>
            <person name="Matsuda Y."/>
            <person name="Veenstra G.J."/>
            <person name="Fujiyama A."/>
            <person name="Harland R.M."/>
            <person name="Taira M."/>
            <person name="Rokhsar D.S."/>
        </authorList>
    </citation>
    <scope>NUCLEOTIDE SEQUENCE [LARGE SCALE GENOMIC DNA]</scope>
    <source>
        <strain evidence="3">J</strain>
    </source>
</reference>
<name>A0A974C3B5_XENLA</name>
<dbReference type="AlphaFoldDB" id="A0A974C3B5"/>
<dbReference type="InterPro" id="IPR058912">
    <property type="entry name" value="HTH_animal"/>
</dbReference>
<dbReference type="PANTHER" id="PTHR21301:SF10">
    <property type="entry name" value="REVERSE TRANSCRIPTASE DOMAIN-CONTAINING PROTEIN"/>
    <property type="match status" value="1"/>
</dbReference>
<dbReference type="OMA" id="CEDEYIG"/>
<gene>
    <name evidence="2" type="ORF">XELAEV_18042177mg</name>
</gene>
<proteinExistence type="predicted"/>
<dbReference type="Proteomes" id="UP000694892">
    <property type="component" value="Chromosome 8S"/>
</dbReference>
<organism evidence="2 3">
    <name type="scientific">Xenopus laevis</name>
    <name type="common">African clawed frog</name>
    <dbReference type="NCBI Taxonomy" id="8355"/>
    <lineage>
        <taxon>Eukaryota</taxon>
        <taxon>Metazoa</taxon>
        <taxon>Chordata</taxon>
        <taxon>Craniata</taxon>
        <taxon>Vertebrata</taxon>
        <taxon>Euteleostomi</taxon>
        <taxon>Amphibia</taxon>
        <taxon>Batrachia</taxon>
        <taxon>Anura</taxon>
        <taxon>Pipoidea</taxon>
        <taxon>Pipidae</taxon>
        <taxon>Xenopodinae</taxon>
        <taxon>Xenopus</taxon>
        <taxon>Xenopus</taxon>
    </lineage>
</organism>
<dbReference type="PANTHER" id="PTHR21301">
    <property type="entry name" value="REVERSE TRANSCRIPTASE"/>
    <property type="match status" value="1"/>
</dbReference>